<keyword evidence="2" id="KW-1185">Reference proteome</keyword>
<reference evidence="1" key="2">
    <citation type="submission" date="2025-08" db="UniProtKB">
        <authorList>
            <consortium name="Ensembl"/>
        </authorList>
    </citation>
    <scope>IDENTIFICATION</scope>
</reference>
<accession>A0AAY5K8N1</accession>
<dbReference type="Gene3D" id="2.10.60.10">
    <property type="entry name" value="CD59"/>
    <property type="match status" value="1"/>
</dbReference>
<evidence type="ECO:0000313" key="2">
    <source>
        <dbReference type="Proteomes" id="UP000265140"/>
    </source>
</evidence>
<dbReference type="InterPro" id="IPR045860">
    <property type="entry name" value="Snake_toxin-like_sf"/>
</dbReference>
<dbReference type="SUPFAM" id="SSF57302">
    <property type="entry name" value="Snake toxin-like"/>
    <property type="match status" value="1"/>
</dbReference>
<name>A0AAY5K8N1_ESOLU</name>
<reference evidence="1" key="3">
    <citation type="submission" date="2025-09" db="UniProtKB">
        <authorList>
            <consortium name="Ensembl"/>
        </authorList>
    </citation>
    <scope>IDENTIFICATION</scope>
</reference>
<organism evidence="1 2">
    <name type="scientific">Esox lucius</name>
    <name type="common">Northern pike</name>
    <dbReference type="NCBI Taxonomy" id="8010"/>
    <lineage>
        <taxon>Eukaryota</taxon>
        <taxon>Metazoa</taxon>
        <taxon>Chordata</taxon>
        <taxon>Craniata</taxon>
        <taxon>Vertebrata</taxon>
        <taxon>Euteleostomi</taxon>
        <taxon>Actinopterygii</taxon>
        <taxon>Neopterygii</taxon>
        <taxon>Teleostei</taxon>
        <taxon>Protacanthopterygii</taxon>
        <taxon>Esociformes</taxon>
        <taxon>Esocidae</taxon>
        <taxon>Esox</taxon>
    </lineage>
</organism>
<evidence type="ECO:0008006" key="3">
    <source>
        <dbReference type="Google" id="ProtNLM"/>
    </source>
</evidence>
<dbReference type="Ensembl" id="ENSELUT00000101178.1">
    <property type="protein sequence ID" value="ENSELUP00000082627.1"/>
    <property type="gene ID" value="ENSELUG00000042245.1"/>
</dbReference>
<dbReference type="Proteomes" id="UP000265140">
    <property type="component" value="Chromosome 3"/>
</dbReference>
<reference evidence="1 2" key="1">
    <citation type="submission" date="2020-02" db="EMBL/GenBank/DDBJ databases">
        <title>Esox lucius (northern pike) genome, fEsoLuc1, primary haplotype.</title>
        <authorList>
            <person name="Myers G."/>
            <person name="Karagic N."/>
            <person name="Meyer A."/>
            <person name="Pippel M."/>
            <person name="Reichard M."/>
            <person name="Winkler S."/>
            <person name="Tracey A."/>
            <person name="Sims Y."/>
            <person name="Howe K."/>
            <person name="Rhie A."/>
            <person name="Formenti G."/>
            <person name="Durbin R."/>
            <person name="Fedrigo O."/>
            <person name="Jarvis E.D."/>
        </authorList>
    </citation>
    <scope>NUCLEOTIDE SEQUENCE [LARGE SCALE GENOMIC DNA]</scope>
</reference>
<sequence length="99" mass="10236">YHCSVQCLTSLLPSAAYGIKCYGCLDENCFSLKNVTCPSISDRCFTITTAGKVISKGCGSSSLCVGPGCCDTDMCNGAVDAGPGAFFLLLSTALITLFL</sequence>
<evidence type="ECO:0000313" key="1">
    <source>
        <dbReference type="Ensembl" id="ENSELUP00000082627.1"/>
    </source>
</evidence>
<dbReference type="AlphaFoldDB" id="A0AAY5K8N1"/>
<protein>
    <recommendedName>
        <fullName evidence="3">UPAR/Ly6 domain-containing protein</fullName>
    </recommendedName>
</protein>
<proteinExistence type="predicted"/>